<gene>
    <name evidence="2" type="ordered locus">Trebr_0331</name>
</gene>
<dbReference type="STRING" id="906968.Trebr_0331"/>
<dbReference type="eggNOG" id="COG2205">
    <property type="taxonomic scope" value="Bacteria"/>
</dbReference>
<dbReference type="GO" id="GO:0016301">
    <property type="term" value="F:kinase activity"/>
    <property type="evidence" value="ECO:0007669"/>
    <property type="project" value="UniProtKB-KW"/>
</dbReference>
<dbReference type="InterPro" id="IPR003594">
    <property type="entry name" value="HATPase_dom"/>
</dbReference>
<accession>F4LMZ2</accession>
<dbReference type="Pfam" id="PF02518">
    <property type="entry name" value="HATPase_c"/>
    <property type="match status" value="1"/>
</dbReference>
<evidence type="ECO:0000313" key="2">
    <source>
        <dbReference type="EMBL" id="AEE15778.1"/>
    </source>
</evidence>
<sequence length="199" mass="22169">MHYTLCDMIADLAQNAVEADAGRVTVEFIETESDIAFYIRDNGKGMSAETLERVKDPFYTDGTKHPGRKIGLGIPFLIQTAAETGGEWNITSREGEGTTVYGKFDLKNIDTPPIGDVTGLFRQILMMPDMCARSERCEIEIIRKRNRSETVPAGRFEYRISRSDLLGALGELQTAASLALLGDFLLSQERDLESEHEET</sequence>
<dbReference type="HOGENOM" id="CLU_125323_0_0_12"/>
<dbReference type="InterPro" id="IPR005467">
    <property type="entry name" value="His_kinase_dom"/>
</dbReference>
<keyword evidence="3" id="KW-1185">Reference proteome</keyword>
<reference evidence="3" key="1">
    <citation type="submission" date="2011-04" db="EMBL/GenBank/DDBJ databases">
        <title>The complete genome of Treponema brennaborense DSM 12168.</title>
        <authorList>
            <person name="Lucas S."/>
            <person name="Han J."/>
            <person name="Lapidus A."/>
            <person name="Bruce D."/>
            <person name="Goodwin L."/>
            <person name="Pitluck S."/>
            <person name="Peters L."/>
            <person name="Kyrpides N."/>
            <person name="Mavromatis K."/>
            <person name="Ivanova N."/>
            <person name="Mikhailova N."/>
            <person name="Pagani I."/>
            <person name="Teshima H."/>
            <person name="Detter J.C."/>
            <person name="Tapia R."/>
            <person name="Han C."/>
            <person name="Land M."/>
            <person name="Hauser L."/>
            <person name="Markowitz V."/>
            <person name="Cheng J.-F."/>
            <person name="Hugenholtz P."/>
            <person name="Woyke T."/>
            <person name="Wu D."/>
            <person name="Gronow S."/>
            <person name="Wellnitz S."/>
            <person name="Brambilla E."/>
            <person name="Klenk H.-P."/>
            <person name="Eisen J.A."/>
        </authorList>
    </citation>
    <scope>NUCLEOTIDE SEQUENCE [LARGE SCALE GENOMIC DNA]</scope>
    <source>
        <strain evidence="3">DSM 12168 / CIP 105900 / DD5/3</strain>
    </source>
</reference>
<dbReference type="PROSITE" id="PS50109">
    <property type="entry name" value="HIS_KIN"/>
    <property type="match status" value="1"/>
</dbReference>
<feature type="domain" description="Histidine kinase" evidence="1">
    <location>
        <begin position="1"/>
        <end position="108"/>
    </location>
</feature>
<dbReference type="Gene3D" id="3.30.565.10">
    <property type="entry name" value="Histidine kinase-like ATPase, C-terminal domain"/>
    <property type="match status" value="1"/>
</dbReference>
<dbReference type="RefSeq" id="WP_013757497.1">
    <property type="nucleotide sequence ID" value="NC_015500.1"/>
</dbReference>
<organism evidence="2 3">
    <name type="scientific">Treponema brennaborense (strain DSM 12168 / CIP 105900 / DD5/3)</name>
    <dbReference type="NCBI Taxonomy" id="906968"/>
    <lineage>
        <taxon>Bacteria</taxon>
        <taxon>Pseudomonadati</taxon>
        <taxon>Spirochaetota</taxon>
        <taxon>Spirochaetia</taxon>
        <taxon>Spirochaetales</taxon>
        <taxon>Treponemataceae</taxon>
        <taxon>Treponema</taxon>
    </lineage>
</organism>
<dbReference type="KEGG" id="tbe:Trebr_0331"/>
<keyword evidence="2" id="KW-0418">Kinase</keyword>
<dbReference type="SUPFAM" id="SSF55874">
    <property type="entry name" value="ATPase domain of HSP90 chaperone/DNA topoisomerase II/histidine kinase"/>
    <property type="match status" value="1"/>
</dbReference>
<dbReference type="OrthoDB" id="9797586at2"/>
<dbReference type="CDD" id="cd00075">
    <property type="entry name" value="HATPase"/>
    <property type="match status" value="1"/>
</dbReference>
<keyword evidence="2" id="KW-0808">Transferase</keyword>
<protein>
    <submittedName>
        <fullName evidence="2">Histidine kinase</fullName>
    </submittedName>
</protein>
<dbReference type="InterPro" id="IPR036890">
    <property type="entry name" value="HATPase_C_sf"/>
</dbReference>
<evidence type="ECO:0000259" key="1">
    <source>
        <dbReference type="PROSITE" id="PS50109"/>
    </source>
</evidence>
<evidence type="ECO:0000313" key="3">
    <source>
        <dbReference type="Proteomes" id="UP000006546"/>
    </source>
</evidence>
<name>F4LMZ2_TREBD</name>
<dbReference type="EMBL" id="CP002696">
    <property type="protein sequence ID" value="AEE15778.1"/>
    <property type="molecule type" value="Genomic_DNA"/>
</dbReference>
<proteinExistence type="predicted"/>
<dbReference type="AlphaFoldDB" id="F4LMZ2"/>
<dbReference type="Proteomes" id="UP000006546">
    <property type="component" value="Chromosome"/>
</dbReference>